<comment type="caution">
    <text evidence="1">The sequence shown here is derived from an EMBL/GenBank/DDBJ whole genome shotgun (WGS) entry which is preliminary data.</text>
</comment>
<accession>A0AAD5N7X9</accession>
<protein>
    <submittedName>
        <fullName evidence="1">Uncharacterized protein</fullName>
    </submittedName>
</protein>
<sequence>MLALGPSGPHFFSAFATTLIIVMKYFYEFCNHVDVVYSIKSFSKPCLLAWLPFVPCSASPVRDDFNEEFMDKGQKAD</sequence>
<gene>
    <name evidence="1" type="ORF">KIN20_021438</name>
</gene>
<dbReference type="Proteomes" id="UP001196413">
    <property type="component" value="Unassembled WGS sequence"/>
</dbReference>
<evidence type="ECO:0000313" key="2">
    <source>
        <dbReference type="Proteomes" id="UP001196413"/>
    </source>
</evidence>
<evidence type="ECO:0000313" key="1">
    <source>
        <dbReference type="EMBL" id="KAJ1362029.1"/>
    </source>
</evidence>
<name>A0AAD5N7X9_PARTN</name>
<dbReference type="AlphaFoldDB" id="A0AAD5N7X9"/>
<proteinExistence type="predicted"/>
<keyword evidence="2" id="KW-1185">Reference proteome</keyword>
<organism evidence="1 2">
    <name type="scientific">Parelaphostrongylus tenuis</name>
    <name type="common">Meningeal worm</name>
    <dbReference type="NCBI Taxonomy" id="148309"/>
    <lineage>
        <taxon>Eukaryota</taxon>
        <taxon>Metazoa</taxon>
        <taxon>Ecdysozoa</taxon>
        <taxon>Nematoda</taxon>
        <taxon>Chromadorea</taxon>
        <taxon>Rhabditida</taxon>
        <taxon>Rhabditina</taxon>
        <taxon>Rhabditomorpha</taxon>
        <taxon>Strongyloidea</taxon>
        <taxon>Metastrongylidae</taxon>
        <taxon>Parelaphostrongylus</taxon>
    </lineage>
</organism>
<reference evidence="1" key="1">
    <citation type="submission" date="2021-06" db="EMBL/GenBank/DDBJ databases">
        <title>Parelaphostrongylus tenuis whole genome reference sequence.</title>
        <authorList>
            <person name="Garwood T.J."/>
            <person name="Larsen P.A."/>
            <person name="Fountain-Jones N.M."/>
            <person name="Garbe J.R."/>
            <person name="Macchietto M.G."/>
            <person name="Kania S.A."/>
            <person name="Gerhold R.W."/>
            <person name="Richards J.E."/>
            <person name="Wolf T.M."/>
        </authorList>
    </citation>
    <scope>NUCLEOTIDE SEQUENCE</scope>
    <source>
        <strain evidence="1">MNPRO001-30</strain>
        <tissue evidence="1">Meninges</tissue>
    </source>
</reference>
<dbReference type="EMBL" id="JAHQIW010004346">
    <property type="protein sequence ID" value="KAJ1362029.1"/>
    <property type="molecule type" value="Genomic_DNA"/>
</dbReference>